<feature type="domain" description="HNH nuclease" evidence="2">
    <location>
        <begin position="27"/>
        <end position="74"/>
    </location>
</feature>
<dbReference type="SUPFAM" id="SSF54060">
    <property type="entry name" value="His-Me finger endonucleases"/>
    <property type="match status" value="1"/>
</dbReference>
<proteinExistence type="predicted"/>
<evidence type="ECO:0000313" key="3">
    <source>
        <dbReference type="EMBL" id="GAL57156.1"/>
    </source>
</evidence>
<evidence type="ECO:0000313" key="4">
    <source>
        <dbReference type="Proteomes" id="UP000029462"/>
    </source>
</evidence>
<feature type="region of interest" description="Disordered" evidence="1">
    <location>
        <begin position="64"/>
        <end position="93"/>
    </location>
</feature>
<dbReference type="InterPro" id="IPR044925">
    <property type="entry name" value="His-Me_finger_sf"/>
</dbReference>
<dbReference type="EMBL" id="BBMZ01000006">
    <property type="protein sequence ID" value="GAL57156.1"/>
    <property type="molecule type" value="Genomic_DNA"/>
</dbReference>
<dbReference type="InterPro" id="IPR003615">
    <property type="entry name" value="HNH_nuc"/>
</dbReference>
<dbReference type="OrthoDB" id="441807at2"/>
<dbReference type="Gene3D" id="3.90.75.10">
    <property type="entry name" value="Homing Intron 3 (I-ppo) Encoded Endonuclease, Chain A"/>
    <property type="match status" value="1"/>
</dbReference>
<protein>
    <recommendedName>
        <fullName evidence="2">HNH nuclease domain-containing protein</fullName>
    </recommendedName>
</protein>
<evidence type="ECO:0000259" key="2">
    <source>
        <dbReference type="Pfam" id="PF13392"/>
    </source>
</evidence>
<dbReference type="RefSeq" id="WP_042389268.1">
    <property type="nucleotide sequence ID" value="NZ_BBMZ01000006.1"/>
</dbReference>
<reference evidence="3 4" key="1">
    <citation type="submission" date="2014-09" db="EMBL/GenBank/DDBJ databases">
        <title>Whole genome shotgun sequence of Escherichia vulneris NBRC 102420.</title>
        <authorList>
            <person name="Yoshida Y."/>
            <person name="Hosoyama A."/>
            <person name="Tsuchikane K."/>
            <person name="Ohji S."/>
            <person name="Ichikawa N."/>
            <person name="Kimura A."/>
            <person name="Yamazoe A."/>
            <person name="Ezaki T."/>
            <person name="Fujita N."/>
        </authorList>
    </citation>
    <scope>NUCLEOTIDE SEQUENCE [LARGE SCALE GENOMIC DNA]</scope>
    <source>
        <strain evidence="3 4">NBRC 102420</strain>
    </source>
</reference>
<sequence length="139" mass="15945">MSECIEWKKYRSEDGYGVRSYKGKVVKAHRLAYCQSKGIELSEIDGLVVRHKCDNPPCINPEHLEIGTQLDNNRDRASRNRSAHLNGEKNGRAKLTSEQVEEIRRRYVRGSKDSNTVTLAKEFGVCQSHVSEIVRKITW</sequence>
<dbReference type="GO" id="GO:0004519">
    <property type="term" value="F:endonuclease activity"/>
    <property type="evidence" value="ECO:0007669"/>
    <property type="project" value="InterPro"/>
</dbReference>
<keyword evidence="4" id="KW-1185">Reference proteome</keyword>
<dbReference type="InterPro" id="IPR044930">
    <property type="entry name" value="Homing_endonuclease_His-Me"/>
</dbReference>
<dbReference type="AlphaFoldDB" id="A0A090UXA7"/>
<name>A0A090UXA7_PSEVU</name>
<comment type="caution">
    <text evidence="3">The sequence shown here is derived from an EMBL/GenBank/DDBJ whole genome shotgun (WGS) entry which is preliminary data.</text>
</comment>
<dbReference type="eggNOG" id="COG2197">
    <property type="taxonomic scope" value="Bacteria"/>
</dbReference>
<dbReference type="Pfam" id="PF13392">
    <property type="entry name" value="HNH_3"/>
    <property type="match status" value="1"/>
</dbReference>
<organism evidence="3 4">
    <name type="scientific">Pseudescherichia vulneris NBRC 102420</name>
    <dbReference type="NCBI Taxonomy" id="1115515"/>
    <lineage>
        <taxon>Bacteria</taxon>
        <taxon>Pseudomonadati</taxon>
        <taxon>Pseudomonadota</taxon>
        <taxon>Gammaproteobacteria</taxon>
        <taxon>Enterobacterales</taxon>
        <taxon>Enterobacteriaceae</taxon>
        <taxon>Pseudescherichia</taxon>
    </lineage>
</organism>
<accession>A0A090UXA7</accession>
<evidence type="ECO:0000256" key="1">
    <source>
        <dbReference type="SAM" id="MobiDB-lite"/>
    </source>
</evidence>
<gene>
    <name evidence="3" type="ORF">EV102420_06_00300</name>
</gene>
<dbReference type="Proteomes" id="UP000029462">
    <property type="component" value="Unassembled WGS sequence"/>
</dbReference>